<dbReference type="PROSITE" id="PS00028">
    <property type="entry name" value="ZINC_FINGER_C2H2_1"/>
    <property type="match status" value="1"/>
</dbReference>
<feature type="region of interest" description="Disordered" evidence="2">
    <location>
        <begin position="328"/>
        <end position="347"/>
    </location>
</feature>
<evidence type="ECO:0000256" key="1">
    <source>
        <dbReference type="PROSITE-ProRule" id="PRU00042"/>
    </source>
</evidence>
<feature type="domain" description="C2H2-type" evidence="3">
    <location>
        <begin position="196"/>
        <end position="226"/>
    </location>
</feature>
<evidence type="ECO:0000313" key="4">
    <source>
        <dbReference type="EMBL" id="KEY72748.1"/>
    </source>
</evidence>
<feature type="compositionally biased region" description="Polar residues" evidence="2">
    <location>
        <begin position="108"/>
        <end position="123"/>
    </location>
</feature>
<feature type="region of interest" description="Disordered" evidence="2">
    <location>
        <begin position="265"/>
        <end position="285"/>
    </location>
</feature>
<dbReference type="AlphaFoldDB" id="A0A084B5B9"/>
<dbReference type="SMART" id="SM00355">
    <property type="entry name" value="ZnF_C2H2"/>
    <property type="match status" value="2"/>
</dbReference>
<keyword evidence="1" id="KW-0862">Zinc</keyword>
<reference evidence="4 5" key="1">
    <citation type="journal article" date="2014" name="BMC Genomics">
        <title>Comparative genome sequencing reveals chemotype-specific gene clusters in the toxigenic black mold Stachybotrys.</title>
        <authorList>
            <person name="Semeiks J."/>
            <person name="Borek D."/>
            <person name="Otwinowski Z."/>
            <person name="Grishin N.V."/>
        </authorList>
    </citation>
    <scope>NUCLEOTIDE SEQUENCE [LARGE SCALE GENOMIC DNA]</scope>
    <source>
        <strain evidence="5">CBS 109288 / IBT 7711</strain>
    </source>
</reference>
<dbReference type="HOGENOM" id="CLU_064527_1_0_1"/>
<feature type="compositionally biased region" description="Polar residues" evidence="2">
    <location>
        <begin position="30"/>
        <end position="56"/>
    </location>
</feature>
<feature type="region of interest" description="Disordered" evidence="2">
    <location>
        <begin position="102"/>
        <end position="131"/>
    </location>
</feature>
<dbReference type="Proteomes" id="UP000028045">
    <property type="component" value="Unassembled WGS sequence"/>
</dbReference>
<feature type="compositionally biased region" description="Basic and acidic residues" evidence="2">
    <location>
        <begin position="1"/>
        <end position="15"/>
    </location>
</feature>
<organism evidence="4 5">
    <name type="scientific">Stachybotrys chartarum (strain CBS 109288 / IBT 7711)</name>
    <name type="common">Toxic black mold</name>
    <name type="synonym">Stilbospora chartarum</name>
    <dbReference type="NCBI Taxonomy" id="1280523"/>
    <lineage>
        <taxon>Eukaryota</taxon>
        <taxon>Fungi</taxon>
        <taxon>Dikarya</taxon>
        <taxon>Ascomycota</taxon>
        <taxon>Pezizomycotina</taxon>
        <taxon>Sordariomycetes</taxon>
        <taxon>Hypocreomycetidae</taxon>
        <taxon>Hypocreales</taxon>
        <taxon>Stachybotryaceae</taxon>
        <taxon>Stachybotrys</taxon>
    </lineage>
</organism>
<keyword evidence="1" id="KW-0479">Metal-binding</keyword>
<evidence type="ECO:0000256" key="2">
    <source>
        <dbReference type="SAM" id="MobiDB-lite"/>
    </source>
</evidence>
<keyword evidence="5" id="KW-1185">Reference proteome</keyword>
<sequence length="347" mass="38602">MEPRVTPYSRRERAGSVDSTEEGDPLAMDSTKTPGRNAQSSPFRFSRPSQATGATQQRLTVLLPSPNKVTTTDYAEFEESVSEPVESDVSSQFKRRKIKEAPVPLPTMLTSSTVHPTAPQPSSGRRGRPKGWKAGMGYAELRGSKPANALLTAKPAAGSKVPVSTESKKKRGRPPKALTPPPMEVYKRLNPPWFAFLCEWAGCQAELQNLQTLKRHVYIVHHQRNPDMDCRWGRCGQGGGVQGFPDAEAFERHMEQSHLIPLSWHAGDGASNEHPSKGVDSLEDEGVPDFLKDKNGIQVTPWVRHQEIEDDATWKSNRRKLKELLIRMNDNLPDEEESTDDNSATMD</sequence>
<evidence type="ECO:0000313" key="5">
    <source>
        <dbReference type="Proteomes" id="UP000028045"/>
    </source>
</evidence>
<proteinExistence type="predicted"/>
<gene>
    <name evidence="4" type="ORF">S7711_02534</name>
</gene>
<dbReference type="EMBL" id="KL648018">
    <property type="protein sequence ID" value="KEY72748.1"/>
    <property type="molecule type" value="Genomic_DNA"/>
</dbReference>
<protein>
    <recommendedName>
        <fullName evidence="3">C2H2-type domain-containing protein</fullName>
    </recommendedName>
</protein>
<dbReference type="InterPro" id="IPR013087">
    <property type="entry name" value="Znf_C2H2_type"/>
</dbReference>
<keyword evidence="1" id="KW-0863">Zinc-finger</keyword>
<accession>A0A084B5B9</accession>
<name>A0A084B5B9_STACB</name>
<feature type="region of interest" description="Disordered" evidence="2">
    <location>
        <begin position="1"/>
        <end position="56"/>
    </location>
</feature>
<dbReference type="PROSITE" id="PS50157">
    <property type="entry name" value="ZINC_FINGER_C2H2_2"/>
    <property type="match status" value="1"/>
</dbReference>
<dbReference type="GO" id="GO:0008270">
    <property type="term" value="F:zinc ion binding"/>
    <property type="evidence" value="ECO:0007669"/>
    <property type="project" value="UniProtKB-KW"/>
</dbReference>
<evidence type="ECO:0000259" key="3">
    <source>
        <dbReference type="PROSITE" id="PS50157"/>
    </source>
</evidence>
<dbReference type="OrthoDB" id="5424797at2759"/>
<feature type="region of interest" description="Disordered" evidence="2">
    <location>
        <begin position="154"/>
        <end position="183"/>
    </location>
</feature>